<dbReference type="KEGG" id="pdu:PDUR_08225"/>
<proteinExistence type="inferred from homology"/>
<evidence type="ECO:0000256" key="7">
    <source>
        <dbReference type="ARBA" id="ARBA00066388"/>
    </source>
</evidence>
<dbReference type="EC" id="7.6.2.9" evidence="7"/>
<evidence type="ECO:0000313" key="12">
    <source>
        <dbReference type="Proteomes" id="UP000029409"/>
    </source>
</evidence>
<evidence type="ECO:0000256" key="4">
    <source>
        <dbReference type="ARBA" id="ARBA00022840"/>
    </source>
</evidence>
<dbReference type="OrthoDB" id="9802264at2"/>
<dbReference type="AlphaFoldDB" id="A0A089HLI3"/>
<protein>
    <recommendedName>
        <fullName evidence="8">Carnitine transport ATP-binding protein OpuCA</fullName>
        <ecNumber evidence="7">7.6.2.9</ecNumber>
    </recommendedName>
</protein>
<dbReference type="eggNOG" id="COG1125">
    <property type="taxonomic scope" value="Bacteria"/>
</dbReference>
<organism evidence="11 12">
    <name type="scientific">Paenibacillus durus</name>
    <name type="common">Paenibacillus azotofixans</name>
    <dbReference type="NCBI Taxonomy" id="44251"/>
    <lineage>
        <taxon>Bacteria</taxon>
        <taxon>Bacillati</taxon>
        <taxon>Bacillota</taxon>
        <taxon>Bacilli</taxon>
        <taxon>Bacillales</taxon>
        <taxon>Paenibacillaceae</taxon>
        <taxon>Paenibacillus</taxon>
    </lineage>
</organism>
<dbReference type="InterPro" id="IPR003439">
    <property type="entry name" value="ABC_transporter-like_ATP-bd"/>
</dbReference>
<comment type="similarity">
    <text evidence="1">Belongs to the ABC transporter superfamily.</text>
</comment>
<keyword evidence="4 11" id="KW-0067">ATP-binding</keyword>
<keyword evidence="12" id="KW-1185">Reference proteome</keyword>
<dbReference type="FunFam" id="3.40.50.300:FF:000425">
    <property type="entry name" value="Probable ABC transporter, ATP-binding subunit"/>
    <property type="match status" value="1"/>
</dbReference>
<dbReference type="InterPro" id="IPR003593">
    <property type="entry name" value="AAA+_ATPase"/>
</dbReference>
<evidence type="ECO:0000256" key="3">
    <source>
        <dbReference type="ARBA" id="ARBA00022741"/>
    </source>
</evidence>
<feature type="domain" description="ABC transporter" evidence="10">
    <location>
        <begin position="6"/>
        <end position="242"/>
    </location>
</feature>
<dbReference type="EMBL" id="CP009288">
    <property type="protein sequence ID" value="AIQ11922.1"/>
    <property type="molecule type" value="Genomic_DNA"/>
</dbReference>
<sequence length="344" mass="38661">MSRIALEFKNIRKRFPHAEADSVSGVSLTVNEGDFVTILGTSGSGKTTLLKMVNRIHESTSGEIRFYGENIKKLKVEDYRRKIGYVIQQIGLFPHMTVADNIATVPKILRWSKEKINARVDELLELVGLPGESYRKRYPSQLSGGQQQRIGLARAMAADPQVMLMDEPFGAIDAITRQNLQDELIRIQTKLNKTILFVTHDIHEAFKLGNKVIIMDQGKVQQFDTPYNILFHPANEFVAQLVASENIINRLKILKAETAAQPLTRTLDDSDIYIGREEFLDGVLSKFFESGRKSIIVTDADGQPVGEIVWDQLNGLLQSQADRVQTDAPSRDGEKVNIHAPIHR</sequence>
<dbReference type="STRING" id="44251.PDUR_08225"/>
<dbReference type="Pfam" id="PF00005">
    <property type="entry name" value="ABC_tran"/>
    <property type="match status" value="1"/>
</dbReference>
<dbReference type="GO" id="GO:0016887">
    <property type="term" value="F:ATP hydrolysis activity"/>
    <property type="evidence" value="ECO:0007669"/>
    <property type="project" value="InterPro"/>
</dbReference>
<dbReference type="InterPro" id="IPR027417">
    <property type="entry name" value="P-loop_NTPase"/>
</dbReference>
<dbReference type="PROSITE" id="PS50893">
    <property type="entry name" value="ABC_TRANSPORTER_2"/>
    <property type="match status" value="1"/>
</dbReference>
<evidence type="ECO:0000256" key="1">
    <source>
        <dbReference type="ARBA" id="ARBA00005417"/>
    </source>
</evidence>
<evidence type="ECO:0000256" key="5">
    <source>
        <dbReference type="ARBA" id="ARBA00052482"/>
    </source>
</evidence>
<evidence type="ECO:0000259" key="10">
    <source>
        <dbReference type="PROSITE" id="PS50893"/>
    </source>
</evidence>
<dbReference type="PANTHER" id="PTHR43117:SF4">
    <property type="entry name" value="OSMOPROTECTANT IMPORT ATP-BINDING PROTEIN OSMV"/>
    <property type="match status" value="1"/>
</dbReference>
<keyword evidence="3" id="KW-0547">Nucleotide-binding</keyword>
<comment type="catalytic activity">
    <reaction evidence="5">
        <text>a quaternary ammonium(out) + ATP + H2O = a quaternary ammonium(in) + ADP + phosphate + H(+)</text>
        <dbReference type="Rhea" id="RHEA:11036"/>
        <dbReference type="ChEBI" id="CHEBI:15377"/>
        <dbReference type="ChEBI" id="CHEBI:15378"/>
        <dbReference type="ChEBI" id="CHEBI:30616"/>
        <dbReference type="ChEBI" id="CHEBI:35267"/>
        <dbReference type="ChEBI" id="CHEBI:43474"/>
        <dbReference type="ChEBI" id="CHEBI:456216"/>
        <dbReference type="EC" id="7.6.2.9"/>
    </reaction>
</comment>
<dbReference type="GO" id="GO:0005524">
    <property type="term" value="F:ATP binding"/>
    <property type="evidence" value="ECO:0007669"/>
    <property type="project" value="UniProtKB-KW"/>
</dbReference>
<evidence type="ECO:0000256" key="6">
    <source>
        <dbReference type="ARBA" id="ARBA00063934"/>
    </source>
</evidence>
<comment type="subunit">
    <text evidence="6">The complex is composed of two ATP-binding proteins (OpuCA), two transmembrane proteins (OpuCB and OpuCD) and a solute-binding protein (OpuCC).</text>
</comment>
<evidence type="ECO:0000256" key="2">
    <source>
        <dbReference type="ARBA" id="ARBA00022448"/>
    </source>
</evidence>
<dbReference type="PANTHER" id="PTHR43117">
    <property type="entry name" value="OSMOPROTECTANT IMPORT ATP-BINDING PROTEIN OSMV"/>
    <property type="match status" value="1"/>
</dbReference>
<evidence type="ECO:0000256" key="8">
    <source>
        <dbReference type="ARBA" id="ARBA00070305"/>
    </source>
</evidence>
<dbReference type="SUPFAM" id="SSF52540">
    <property type="entry name" value="P-loop containing nucleoside triphosphate hydrolases"/>
    <property type="match status" value="1"/>
</dbReference>
<feature type="region of interest" description="Disordered" evidence="9">
    <location>
        <begin position="323"/>
        <end position="344"/>
    </location>
</feature>
<dbReference type="SMART" id="SM00382">
    <property type="entry name" value="AAA"/>
    <property type="match status" value="1"/>
</dbReference>
<dbReference type="Gene3D" id="3.40.50.300">
    <property type="entry name" value="P-loop containing nucleotide triphosphate hydrolases"/>
    <property type="match status" value="1"/>
</dbReference>
<name>A0A089HLI3_PAEDU</name>
<evidence type="ECO:0000313" key="11">
    <source>
        <dbReference type="EMBL" id="AIQ11922.1"/>
    </source>
</evidence>
<gene>
    <name evidence="11" type="ORF">PDUR_08225</name>
</gene>
<accession>A0A089HLI3</accession>
<evidence type="ECO:0000256" key="9">
    <source>
        <dbReference type="SAM" id="MobiDB-lite"/>
    </source>
</evidence>
<reference evidence="11 12" key="1">
    <citation type="submission" date="2014-08" db="EMBL/GenBank/DDBJ databases">
        <title>Comparative genomics of the Paenibacillus odorifer group.</title>
        <authorList>
            <person name="den Bakker H.C."/>
            <person name="Tsai Y.-C."/>
            <person name="Martin N."/>
            <person name="Korlach J."/>
            <person name="Wiedmann M."/>
        </authorList>
    </citation>
    <scope>NUCLEOTIDE SEQUENCE [LARGE SCALE GENOMIC DNA]</scope>
    <source>
        <strain evidence="11 12">DSM 1735</strain>
    </source>
</reference>
<dbReference type="GO" id="GO:0015418">
    <property type="term" value="F:ABC-type quaternary ammonium compound transporting activity"/>
    <property type="evidence" value="ECO:0007669"/>
    <property type="project" value="UniProtKB-EC"/>
</dbReference>
<dbReference type="PROSITE" id="PS00211">
    <property type="entry name" value="ABC_TRANSPORTER_1"/>
    <property type="match status" value="1"/>
</dbReference>
<dbReference type="InterPro" id="IPR017871">
    <property type="entry name" value="ABC_transporter-like_CS"/>
</dbReference>
<keyword evidence="2" id="KW-0813">Transport</keyword>
<dbReference type="Proteomes" id="UP000029409">
    <property type="component" value="Chromosome"/>
</dbReference>